<dbReference type="AlphaFoldDB" id="A0A7K0CC52"/>
<feature type="transmembrane region" description="Helical" evidence="2">
    <location>
        <begin position="81"/>
        <end position="103"/>
    </location>
</feature>
<keyword evidence="4" id="KW-1185">Reference proteome</keyword>
<evidence type="ECO:0000313" key="4">
    <source>
        <dbReference type="Proteomes" id="UP000466345"/>
    </source>
</evidence>
<accession>A0A7K0CC52</accession>
<evidence type="ECO:0000256" key="1">
    <source>
        <dbReference type="SAM" id="MobiDB-lite"/>
    </source>
</evidence>
<keyword evidence="2" id="KW-1133">Transmembrane helix</keyword>
<keyword evidence="2" id="KW-0472">Membrane</keyword>
<reference evidence="3 4" key="1">
    <citation type="submission" date="2019-10" db="EMBL/GenBank/DDBJ databases">
        <title>Streptomyces smaragdinus sp. nov. and Streptomyces fabii sp. nov., isolated from the gut of fungus growing-termite Macrotermes natalensis.</title>
        <authorList>
            <person name="Schwitalla J."/>
            <person name="Benndorf R."/>
            <person name="Martin K."/>
            <person name="De Beer W."/>
            <person name="Kaster A.-K."/>
            <person name="Vollmers J."/>
            <person name="Poulsen M."/>
            <person name="Beemelmanns C."/>
        </authorList>
    </citation>
    <scope>NUCLEOTIDE SEQUENCE [LARGE SCALE GENOMIC DNA]</scope>
    <source>
        <strain evidence="3 4">RB5</strain>
    </source>
</reference>
<gene>
    <name evidence="3" type="ORF">SRB5_10970</name>
</gene>
<dbReference type="RefSeq" id="WP_194292839.1">
    <property type="nucleotide sequence ID" value="NZ_WEGJ01000002.1"/>
</dbReference>
<proteinExistence type="predicted"/>
<organism evidence="3 4">
    <name type="scientific">Streptomyces smaragdinus</name>
    <dbReference type="NCBI Taxonomy" id="2585196"/>
    <lineage>
        <taxon>Bacteria</taxon>
        <taxon>Bacillati</taxon>
        <taxon>Actinomycetota</taxon>
        <taxon>Actinomycetes</taxon>
        <taxon>Kitasatosporales</taxon>
        <taxon>Streptomycetaceae</taxon>
        <taxon>Streptomyces</taxon>
    </lineage>
</organism>
<comment type="caution">
    <text evidence="3">The sequence shown here is derived from an EMBL/GenBank/DDBJ whole genome shotgun (WGS) entry which is preliminary data.</text>
</comment>
<name>A0A7K0CC52_9ACTN</name>
<feature type="transmembrane region" description="Helical" evidence="2">
    <location>
        <begin position="123"/>
        <end position="144"/>
    </location>
</feature>
<dbReference type="Proteomes" id="UP000466345">
    <property type="component" value="Unassembled WGS sequence"/>
</dbReference>
<evidence type="ECO:0000256" key="2">
    <source>
        <dbReference type="SAM" id="Phobius"/>
    </source>
</evidence>
<sequence>MSSSGPSADSSHKVTNVNSSGDGPVSIGTTGDNTTIHMGDKRPPTRVPWLTASAWLVMTVTIGFLTFAVAQWPGGPRTQYVWFYVLTALAVLISGAAALYPRIRTDQPRDTAEQAGVTRQRRIVRTVLVATAALCLGGGALAWVDVDRTGEVAVELSITGRQPVGEKGGIVMVAMERPTPGDVRDKLRLTLAIRDEDQNAPTCVGKVTATITAVTPGVTPHTSEVPARSTVDFDLGGRVGAVEFAVAVRPETGCSMRLAQARGTLHDG</sequence>
<feature type="region of interest" description="Disordered" evidence="1">
    <location>
        <begin position="1"/>
        <end position="41"/>
    </location>
</feature>
<keyword evidence="2" id="KW-0812">Transmembrane</keyword>
<evidence type="ECO:0000313" key="3">
    <source>
        <dbReference type="EMBL" id="MQY10983.1"/>
    </source>
</evidence>
<dbReference type="EMBL" id="WEGJ01000002">
    <property type="protein sequence ID" value="MQY10983.1"/>
    <property type="molecule type" value="Genomic_DNA"/>
</dbReference>
<feature type="transmembrane region" description="Helical" evidence="2">
    <location>
        <begin position="47"/>
        <end position="69"/>
    </location>
</feature>
<feature type="compositionally biased region" description="Polar residues" evidence="1">
    <location>
        <begin position="1"/>
        <end position="36"/>
    </location>
</feature>
<protein>
    <submittedName>
        <fullName evidence="3">Uncharacterized protein</fullName>
    </submittedName>
</protein>